<dbReference type="PROSITE" id="PS50987">
    <property type="entry name" value="HTH_ARSR_2"/>
    <property type="match status" value="1"/>
</dbReference>
<dbReference type="GO" id="GO:0010288">
    <property type="term" value="P:response to lead ion"/>
    <property type="evidence" value="ECO:0007669"/>
    <property type="project" value="TreeGrafter"/>
</dbReference>
<dbReference type="InterPro" id="IPR001845">
    <property type="entry name" value="HTH_ArsR_DNA-bd_dom"/>
</dbReference>
<dbReference type="Proteomes" id="UP000183376">
    <property type="component" value="Chromosome I"/>
</dbReference>
<dbReference type="Pfam" id="PF12840">
    <property type="entry name" value="HTH_20"/>
    <property type="match status" value="1"/>
</dbReference>
<dbReference type="PANTHER" id="PTHR39168">
    <property type="entry name" value="TRANSCRIPTIONAL REGULATOR-RELATED"/>
    <property type="match status" value="1"/>
</dbReference>
<dbReference type="SMART" id="SM00418">
    <property type="entry name" value="HTH_ARSR"/>
    <property type="match status" value="1"/>
</dbReference>
<organism evidence="2 3">
    <name type="scientific">Allokutzneria albata</name>
    <name type="common">Kibdelosporangium albatum</name>
    <dbReference type="NCBI Taxonomy" id="211114"/>
    <lineage>
        <taxon>Bacteria</taxon>
        <taxon>Bacillati</taxon>
        <taxon>Actinomycetota</taxon>
        <taxon>Actinomycetes</taxon>
        <taxon>Pseudonocardiales</taxon>
        <taxon>Pseudonocardiaceae</taxon>
        <taxon>Allokutzneria</taxon>
    </lineage>
</organism>
<evidence type="ECO:0000313" key="2">
    <source>
        <dbReference type="EMBL" id="SDN57436.1"/>
    </source>
</evidence>
<evidence type="ECO:0000259" key="1">
    <source>
        <dbReference type="PROSITE" id="PS50987"/>
    </source>
</evidence>
<evidence type="ECO:0000313" key="3">
    <source>
        <dbReference type="Proteomes" id="UP000183376"/>
    </source>
</evidence>
<dbReference type="InterPro" id="IPR011991">
    <property type="entry name" value="ArsR-like_HTH"/>
</dbReference>
<dbReference type="PANTHER" id="PTHR39168:SF1">
    <property type="entry name" value="TRANSCRIPTIONAL REGULATORY PROTEIN"/>
    <property type="match status" value="1"/>
</dbReference>
<dbReference type="Gene3D" id="1.10.10.10">
    <property type="entry name" value="Winged helix-like DNA-binding domain superfamily/Winged helix DNA-binding domain"/>
    <property type="match status" value="1"/>
</dbReference>
<dbReference type="STRING" id="211114.SAMN04489726_7235"/>
<dbReference type="eggNOG" id="COG0640">
    <property type="taxonomic scope" value="Bacteria"/>
</dbReference>
<dbReference type="InterPro" id="IPR036390">
    <property type="entry name" value="WH_DNA-bd_sf"/>
</dbReference>
<dbReference type="InterPro" id="IPR036388">
    <property type="entry name" value="WH-like_DNA-bd_sf"/>
</dbReference>
<dbReference type="GO" id="GO:0032791">
    <property type="term" value="F:lead ion binding"/>
    <property type="evidence" value="ECO:0007669"/>
    <property type="project" value="TreeGrafter"/>
</dbReference>
<dbReference type="GO" id="GO:0003677">
    <property type="term" value="F:DNA binding"/>
    <property type="evidence" value="ECO:0007669"/>
    <property type="project" value="UniProtKB-KW"/>
</dbReference>
<reference evidence="2 3" key="1">
    <citation type="submission" date="2016-10" db="EMBL/GenBank/DDBJ databases">
        <authorList>
            <person name="de Groot N.N."/>
        </authorList>
    </citation>
    <scope>NUCLEOTIDE SEQUENCE [LARGE SCALE GENOMIC DNA]</scope>
    <source>
        <strain evidence="2 3">DSM 44149</strain>
    </source>
</reference>
<dbReference type="CDD" id="cd00090">
    <property type="entry name" value="HTH_ARSR"/>
    <property type="match status" value="1"/>
</dbReference>
<dbReference type="InterPro" id="IPR052543">
    <property type="entry name" value="HTH_Metal-responsive_Reg"/>
</dbReference>
<dbReference type="GO" id="GO:0046686">
    <property type="term" value="P:response to cadmium ion"/>
    <property type="evidence" value="ECO:0007669"/>
    <property type="project" value="TreeGrafter"/>
</dbReference>
<dbReference type="AlphaFoldDB" id="A0A1H0CHT5"/>
<gene>
    <name evidence="2" type="ORF">SAMN04489726_7235</name>
</gene>
<name>A0A1H0CHT5_ALLAB</name>
<proteinExistence type="predicted"/>
<dbReference type="SUPFAM" id="SSF46785">
    <property type="entry name" value="Winged helix' DNA-binding domain"/>
    <property type="match status" value="1"/>
</dbReference>
<sequence length="229" mass="24688">MPGDADLARIASLLADRHRAAMLLVLLGGRPQSASGLADAAKISRSLASVHLRKLVDGGLLVVEPVGRQRLYRLATAVADAIEGLLLLAPPSAVNSFRAARNGDNLRRARMCYDHLAGTVGVLMSETLVARGFLVETERGYRVTGVGGAALAEIGVELESLERRARPLARRCMDWSERRNHVAGSLGAALASRFLALRWLRQHEASRAVSLTRDGRRGLNEWIGLEVTG</sequence>
<dbReference type="RefSeq" id="WP_052407639.1">
    <property type="nucleotide sequence ID" value="NZ_JOEF01000017.1"/>
</dbReference>
<protein>
    <submittedName>
        <fullName evidence="2">DNA-binding transcriptional regulator, ArsR family</fullName>
    </submittedName>
</protein>
<accession>A0A1H0CHT5</accession>
<dbReference type="GO" id="GO:0003700">
    <property type="term" value="F:DNA-binding transcription factor activity"/>
    <property type="evidence" value="ECO:0007669"/>
    <property type="project" value="InterPro"/>
</dbReference>
<keyword evidence="2" id="KW-0238">DNA-binding</keyword>
<dbReference type="GO" id="GO:0097063">
    <property type="term" value="F:cadmium ion sensor activity"/>
    <property type="evidence" value="ECO:0007669"/>
    <property type="project" value="TreeGrafter"/>
</dbReference>
<dbReference type="OrthoDB" id="3232131at2"/>
<dbReference type="EMBL" id="LT629701">
    <property type="protein sequence ID" value="SDN57436.1"/>
    <property type="molecule type" value="Genomic_DNA"/>
</dbReference>
<keyword evidence="3" id="KW-1185">Reference proteome</keyword>
<feature type="domain" description="HTH arsR-type" evidence="1">
    <location>
        <begin position="1"/>
        <end position="93"/>
    </location>
</feature>